<proteinExistence type="predicted"/>
<keyword evidence="3" id="KW-0804">Transcription</keyword>
<protein>
    <submittedName>
        <fullName evidence="6">TetR family protein</fullName>
    </submittedName>
</protein>
<sequence length="187" mass="20390">MAENNDIRDRTYLAILDGASKAFMEKGDLASMADVAHAAGVGRATLYRYFLTREELVTRLHQVAFDELAIELDNLSLSLLSLEEALARFGRSVLGVSLRHSCVLHDFGSEQARELARAVVSPKLIKLIEDRQRRGEIDPNLSSNVVAGYFGGMLATSSKMHALGILGIEEAASQSARIFARGVSVKN</sequence>
<dbReference type="EMBL" id="JXYS01000077">
    <property type="protein sequence ID" value="KJF16678.1"/>
    <property type="molecule type" value="Genomic_DNA"/>
</dbReference>
<dbReference type="InterPro" id="IPR009057">
    <property type="entry name" value="Homeodomain-like_sf"/>
</dbReference>
<comment type="caution">
    <text evidence="6">The sequence shown here is derived from an EMBL/GenBank/DDBJ whole genome shotgun (WGS) entry which is preliminary data.</text>
</comment>
<reference evidence="6 7" key="1">
    <citation type="submission" date="2015-01" db="EMBL/GenBank/DDBJ databases">
        <title>Draft genome of the acidophilic iron oxidizer Acidithrix ferrooxidans strain Py-F3.</title>
        <authorList>
            <person name="Poehlein A."/>
            <person name="Eisen S."/>
            <person name="Schloemann M."/>
            <person name="Johnson B.D."/>
            <person name="Daniel R."/>
            <person name="Muehling M."/>
        </authorList>
    </citation>
    <scope>NUCLEOTIDE SEQUENCE [LARGE SCALE GENOMIC DNA]</scope>
    <source>
        <strain evidence="6 7">Py-F3</strain>
    </source>
</reference>
<dbReference type="PROSITE" id="PS50977">
    <property type="entry name" value="HTH_TETR_2"/>
    <property type="match status" value="1"/>
</dbReference>
<dbReference type="InterPro" id="IPR001647">
    <property type="entry name" value="HTH_TetR"/>
</dbReference>
<evidence type="ECO:0000256" key="4">
    <source>
        <dbReference type="PROSITE-ProRule" id="PRU00335"/>
    </source>
</evidence>
<accession>A0A0D8HFH9</accession>
<evidence type="ECO:0000259" key="5">
    <source>
        <dbReference type="PROSITE" id="PS50977"/>
    </source>
</evidence>
<dbReference type="Gene3D" id="1.10.357.10">
    <property type="entry name" value="Tetracycline Repressor, domain 2"/>
    <property type="match status" value="1"/>
</dbReference>
<dbReference type="GO" id="GO:0000976">
    <property type="term" value="F:transcription cis-regulatory region binding"/>
    <property type="evidence" value="ECO:0007669"/>
    <property type="project" value="TreeGrafter"/>
</dbReference>
<feature type="domain" description="HTH tetR-type" evidence="5">
    <location>
        <begin position="9"/>
        <end position="68"/>
    </location>
</feature>
<dbReference type="Pfam" id="PF00440">
    <property type="entry name" value="TetR_N"/>
    <property type="match status" value="1"/>
</dbReference>
<dbReference type="STRING" id="1280514.AXFE_24530"/>
<evidence type="ECO:0000256" key="2">
    <source>
        <dbReference type="ARBA" id="ARBA00023125"/>
    </source>
</evidence>
<keyword evidence="7" id="KW-1185">Reference proteome</keyword>
<dbReference type="Proteomes" id="UP000032360">
    <property type="component" value="Unassembled WGS sequence"/>
</dbReference>
<dbReference type="SUPFAM" id="SSF46689">
    <property type="entry name" value="Homeodomain-like"/>
    <property type="match status" value="1"/>
</dbReference>
<name>A0A0D8HFH9_9ACTN</name>
<dbReference type="AlphaFoldDB" id="A0A0D8HFH9"/>
<evidence type="ECO:0000256" key="3">
    <source>
        <dbReference type="ARBA" id="ARBA00023163"/>
    </source>
</evidence>
<gene>
    <name evidence="6" type="ORF">AXFE_24530</name>
</gene>
<keyword evidence="1" id="KW-0805">Transcription regulation</keyword>
<evidence type="ECO:0000313" key="7">
    <source>
        <dbReference type="Proteomes" id="UP000032360"/>
    </source>
</evidence>
<feature type="DNA-binding region" description="H-T-H motif" evidence="4">
    <location>
        <begin position="31"/>
        <end position="50"/>
    </location>
</feature>
<dbReference type="InterPro" id="IPR050109">
    <property type="entry name" value="HTH-type_TetR-like_transc_reg"/>
</dbReference>
<dbReference type="RefSeq" id="WP_052606141.1">
    <property type="nucleotide sequence ID" value="NZ_JXYS01000077.1"/>
</dbReference>
<dbReference type="PRINTS" id="PR00455">
    <property type="entry name" value="HTHTETR"/>
</dbReference>
<dbReference type="GO" id="GO:0003700">
    <property type="term" value="F:DNA-binding transcription factor activity"/>
    <property type="evidence" value="ECO:0007669"/>
    <property type="project" value="TreeGrafter"/>
</dbReference>
<keyword evidence="2 4" id="KW-0238">DNA-binding</keyword>
<evidence type="ECO:0000256" key="1">
    <source>
        <dbReference type="ARBA" id="ARBA00023015"/>
    </source>
</evidence>
<dbReference type="PANTHER" id="PTHR30055">
    <property type="entry name" value="HTH-TYPE TRANSCRIPTIONAL REGULATOR RUTR"/>
    <property type="match status" value="1"/>
</dbReference>
<dbReference type="OrthoDB" id="9795011at2"/>
<evidence type="ECO:0000313" key="6">
    <source>
        <dbReference type="EMBL" id="KJF16678.1"/>
    </source>
</evidence>
<organism evidence="6 7">
    <name type="scientific">Acidithrix ferrooxidans</name>
    <dbReference type="NCBI Taxonomy" id="1280514"/>
    <lineage>
        <taxon>Bacteria</taxon>
        <taxon>Bacillati</taxon>
        <taxon>Actinomycetota</taxon>
        <taxon>Acidimicrobiia</taxon>
        <taxon>Acidimicrobiales</taxon>
        <taxon>Acidimicrobiaceae</taxon>
        <taxon>Acidithrix</taxon>
    </lineage>
</organism>
<dbReference type="PANTHER" id="PTHR30055:SF234">
    <property type="entry name" value="HTH-TYPE TRANSCRIPTIONAL REGULATOR BETI"/>
    <property type="match status" value="1"/>
</dbReference>